<name>A0A2A4WZU6_9GAMM</name>
<evidence type="ECO:0000313" key="3">
    <source>
        <dbReference type="EMBL" id="PCI75764.1"/>
    </source>
</evidence>
<accession>A0A2A4WZU6</accession>
<evidence type="ECO:0000313" key="4">
    <source>
        <dbReference type="Proteomes" id="UP000218767"/>
    </source>
</evidence>
<feature type="transmembrane region" description="Helical" evidence="1">
    <location>
        <begin position="253"/>
        <end position="270"/>
    </location>
</feature>
<keyword evidence="1" id="KW-1133">Transmembrane helix</keyword>
<keyword evidence="1" id="KW-0472">Membrane</keyword>
<feature type="domain" description="Peptidase M56" evidence="2">
    <location>
        <begin position="31"/>
        <end position="236"/>
    </location>
</feature>
<dbReference type="InterPro" id="IPR008756">
    <property type="entry name" value="Peptidase_M56"/>
</dbReference>
<keyword evidence="1" id="KW-0812">Transmembrane</keyword>
<protein>
    <recommendedName>
        <fullName evidence="2">Peptidase M56 domain-containing protein</fullName>
    </recommendedName>
</protein>
<reference evidence="4" key="1">
    <citation type="submission" date="2017-08" db="EMBL/GenBank/DDBJ databases">
        <title>A dynamic microbial community with high functional redundancy inhabits the cold, oxic subseafloor aquifer.</title>
        <authorList>
            <person name="Tully B.J."/>
            <person name="Wheat C.G."/>
            <person name="Glazer B.T."/>
            <person name="Huber J.A."/>
        </authorList>
    </citation>
    <scope>NUCLEOTIDE SEQUENCE [LARGE SCALE GENOMIC DNA]</scope>
</reference>
<proteinExistence type="predicted"/>
<dbReference type="AlphaFoldDB" id="A0A2A4WZU6"/>
<comment type="caution">
    <text evidence="3">The sequence shown here is derived from an EMBL/GenBank/DDBJ whole genome shotgun (WGS) entry which is preliminary data.</text>
</comment>
<feature type="transmembrane region" description="Helical" evidence="1">
    <location>
        <begin position="36"/>
        <end position="56"/>
    </location>
</feature>
<dbReference type="EMBL" id="NVUL01000068">
    <property type="protein sequence ID" value="PCI75764.1"/>
    <property type="molecule type" value="Genomic_DNA"/>
</dbReference>
<sequence length="545" mass="60245">MSVGIISEHVAILNAEPLSIEAFGQAFVKFPLSSELSFVLLFLLVLGILLKLFFYIRSLCALRLLVYSSKAVEGEWTDVLERSSKIMRMNRSIELRQSGRVSTPSTCGVLSPCIILPSAMVSDSCLAQSGAQVLQHELAHIKRHDPLIAGLQAVVSIFLFWHPAVNYVNKNIRYEREIACDDWVVSNNAQHDNAGVKAYAYSIVSIAESLTTHTAPAHSVACVNNSSGLQERIRILLDRRADHSTSVNLMSNLWVASIALGFLFFSSALLPKLPFSLFPKNSEIGVAALSVLPVAPYAIAVESENSTHDSDPVAAIPAPHLRQLVAYDVPLPIPEFNRSLAGDEANVSRSRAERIGSMFASKAVETKYVDTLAMETIKPILTKFAPVLVDEFVDQRAGFPDAAFTMGNTQPEKNDLVIVDSLSRAELVDEIMEIELELYRVFNSVTERNDLKMYCESQAILGSYINQTTCEPEFLRTARSENFGHSMGTAARMSEYNTSVGLRKDMKAEYAELAAEILREMQGNQYLLELYQVLVGLRGRLVEMA</sequence>
<organism evidence="3 4">
    <name type="scientific">SAR86 cluster bacterium</name>
    <dbReference type="NCBI Taxonomy" id="2030880"/>
    <lineage>
        <taxon>Bacteria</taxon>
        <taxon>Pseudomonadati</taxon>
        <taxon>Pseudomonadota</taxon>
        <taxon>Gammaproteobacteria</taxon>
        <taxon>SAR86 cluster</taxon>
    </lineage>
</organism>
<dbReference type="InterPro" id="IPR052173">
    <property type="entry name" value="Beta-lactam_resp_regulator"/>
</dbReference>
<evidence type="ECO:0000256" key="1">
    <source>
        <dbReference type="SAM" id="Phobius"/>
    </source>
</evidence>
<dbReference type="CDD" id="cd07341">
    <property type="entry name" value="M56_BlaR1_MecR1_like"/>
    <property type="match status" value="1"/>
</dbReference>
<dbReference type="PANTHER" id="PTHR34978">
    <property type="entry name" value="POSSIBLE SENSOR-TRANSDUCER PROTEIN BLAR"/>
    <property type="match status" value="1"/>
</dbReference>
<evidence type="ECO:0000259" key="2">
    <source>
        <dbReference type="Pfam" id="PF05569"/>
    </source>
</evidence>
<dbReference type="Pfam" id="PF05569">
    <property type="entry name" value="Peptidase_M56"/>
    <property type="match status" value="1"/>
</dbReference>
<gene>
    <name evidence="3" type="ORF">COB20_12225</name>
</gene>
<dbReference type="PANTHER" id="PTHR34978:SF3">
    <property type="entry name" value="SLR0241 PROTEIN"/>
    <property type="match status" value="1"/>
</dbReference>
<dbReference type="Proteomes" id="UP000218767">
    <property type="component" value="Unassembled WGS sequence"/>
</dbReference>